<gene>
    <name evidence="1" type="ORF">DY000_02004774</name>
</gene>
<reference evidence="1 2" key="1">
    <citation type="journal article" date="2020" name="BMC Genomics">
        <title>Intraspecific diversification of the crop wild relative Brassica cretica Lam. using demographic model selection.</title>
        <authorList>
            <person name="Kioukis A."/>
            <person name="Michalopoulou V.A."/>
            <person name="Briers L."/>
            <person name="Pirintsos S."/>
            <person name="Studholme D.J."/>
            <person name="Pavlidis P."/>
            <person name="Sarris P.F."/>
        </authorList>
    </citation>
    <scope>NUCLEOTIDE SEQUENCE [LARGE SCALE GENOMIC DNA]</scope>
    <source>
        <strain evidence="2">cv. PFS-1207/04</strain>
    </source>
</reference>
<dbReference type="Gene3D" id="3.80.10.10">
    <property type="entry name" value="Ribonuclease Inhibitor"/>
    <property type="match status" value="1"/>
</dbReference>
<name>A0ABQ7CC64_BRACR</name>
<dbReference type="Proteomes" id="UP000266723">
    <property type="component" value="Unassembled WGS sequence"/>
</dbReference>
<organism evidence="1 2">
    <name type="scientific">Brassica cretica</name>
    <name type="common">Mustard</name>
    <dbReference type="NCBI Taxonomy" id="69181"/>
    <lineage>
        <taxon>Eukaryota</taxon>
        <taxon>Viridiplantae</taxon>
        <taxon>Streptophyta</taxon>
        <taxon>Embryophyta</taxon>
        <taxon>Tracheophyta</taxon>
        <taxon>Spermatophyta</taxon>
        <taxon>Magnoliopsida</taxon>
        <taxon>eudicotyledons</taxon>
        <taxon>Gunneridae</taxon>
        <taxon>Pentapetalae</taxon>
        <taxon>rosids</taxon>
        <taxon>malvids</taxon>
        <taxon>Brassicales</taxon>
        <taxon>Brassicaceae</taxon>
        <taxon>Brassiceae</taxon>
        <taxon>Brassica</taxon>
    </lineage>
</organism>
<comment type="caution">
    <text evidence="1">The sequence shown here is derived from an EMBL/GenBank/DDBJ whole genome shotgun (WGS) entry which is preliminary data.</text>
</comment>
<proteinExistence type="predicted"/>
<sequence>MTSLEAVDLSNNNLSVPHCLNALIKRSLSALNLGGNHLGGKLADIFLNGSNLSTTESTILFPSGLKALPKLKTYRITSSQAKFLIRLTSLSTVRVAHNKHDSAEHTVSGFEDNTRLCGAPLDVECGGVVGHDDPPPLEDEEEEEVLNWIAAANRICFSRCSASTIIDAEHSTTSP</sequence>
<evidence type="ECO:0000313" key="1">
    <source>
        <dbReference type="EMBL" id="KAF3549194.1"/>
    </source>
</evidence>
<dbReference type="SUPFAM" id="SSF52047">
    <property type="entry name" value="RNI-like"/>
    <property type="match status" value="1"/>
</dbReference>
<keyword evidence="2" id="KW-1185">Reference proteome</keyword>
<protein>
    <submittedName>
        <fullName evidence="1">Uncharacterized protein</fullName>
    </submittedName>
</protein>
<accession>A0ABQ7CC64</accession>
<evidence type="ECO:0000313" key="2">
    <source>
        <dbReference type="Proteomes" id="UP000266723"/>
    </source>
</evidence>
<dbReference type="EMBL" id="QGKV02000832">
    <property type="protein sequence ID" value="KAF3549194.1"/>
    <property type="molecule type" value="Genomic_DNA"/>
</dbReference>
<feature type="non-terminal residue" evidence="1">
    <location>
        <position position="175"/>
    </location>
</feature>
<dbReference type="InterPro" id="IPR032675">
    <property type="entry name" value="LRR_dom_sf"/>
</dbReference>